<evidence type="ECO:0000313" key="4">
    <source>
        <dbReference type="EMBL" id="MBB5759957.1"/>
    </source>
</evidence>
<evidence type="ECO:0000256" key="2">
    <source>
        <dbReference type="ARBA" id="ARBA00022764"/>
    </source>
</evidence>
<evidence type="ECO:0000313" key="5">
    <source>
        <dbReference type="Proteomes" id="UP000583454"/>
    </source>
</evidence>
<accession>A0A840ZT01</accession>
<comment type="caution">
    <text evidence="4">The sequence shown here is derived from an EMBL/GenBank/DDBJ whole genome shotgun (WGS) entry which is preliminary data.</text>
</comment>
<dbReference type="GO" id="GO:0030288">
    <property type="term" value="C:outer membrane-bounded periplasmic space"/>
    <property type="evidence" value="ECO:0007669"/>
    <property type="project" value="TreeGrafter"/>
</dbReference>
<sequence>MYKRIAVSLTLSLLGVAGVRAEPVVPAGYPANYAEIVKAAENEGTLSIYSNADAAEVSELLAQFKALYPKLKVEYADQNSTELYSRYVAEAAAGKTADLIWSSAMDLQIKLVNDGYALTYASPEKGNLPDWAKWRDQAYGTTAEPIVFAYNSRLVPQAEVPRSHADFAKLVATRKDDFRNKVTSYDPERSGVGFLYITQDFQISPTATWDTVKAMGQASAKFYTSTGAMIERVVSGEHTLAYNMIGSYVLQRNRKDPTLSYVLPKDYTQVMSRIAFVSAKAKSPNAAKLFLDFILSRDGQVELAKRAMTSVRNDLQATHGIASLPGATEVTLKPIRVGPELLTYLDQITRLRFLKQWQRALLAN</sequence>
<dbReference type="Gene3D" id="3.40.190.10">
    <property type="entry name" value="Periplasmic binding protein-like II"/>
    <property type="match status" value="2"/>
</dbReference>
<dbReference type="EMBL" id="JACHOP010000031">
    <property type="protein sequence ID" value="MBB5759957.1"/>
    <property type="molecule type" value="Genomic_DNA"/>
</dbReference>
<feature type="signal peptide" evidence="3">
    <location>
        <begin position="1"/>
        <end position="21"/>
    </location>
</feature>
<evidence type="ECO:0000256" key="1">
    <source>
        <dbReference type="ARBA" id="ARBA00022729"/>
    </source>
</evidence>
<name>A0A840ZT01_9HYPH</name>
<dbReference type="AlphaFoldDB" id="A0A840ZT01"/>
<dbReference type="Proteomes" id="UP000583454">
    <property type="component" value="Unassembled WGS sequence"/>
</dbReference>
<feature type="chain" id="PRO_5032583951" evidence="3">
    <location>
        <begin position="22"/>
        <end position="364"/>
    </location>
</feature>
<reference evidence="4 5" key="1">
    <citation type="submission" date="2020-08" db="EMBL/GenBank/DDBJ databases">
        <title>Genomic Encyclopedia of Type Strains, Phase IV (KMG-IV): sequencing the most valuable type-strain genomes for metagenomic binning, comparative biology and taxonomic classification.</title>
        <authorList>
            <person name="Goeker M."/>
        </authorList>
    </citation>
    <scope>NUCLEOTIDE SEQUENCE [LARGE SCALE GENOMIC DNA]</scope>
    <source>
        <strain evidence="4 5">DSM 2163</strain>
    </source>
</reference>
<keyword evidence="5" id="KW-1185">Reference proteome</keyword>
<evidence type="ECO:0000256" key="3">
    <source>
        <dbReference type="SAM" id="SignalP"/>
    </source>
</evidence>
<dbReference type="PANTHER" id="PTHR30006">
    <property type="entry name" value="THIAMINE-BINDING PERIPLASMIC PROTEIN-RELATED"/>
    <property type="match status" value="1"/>
</dbReference>
<keyword evidence="2" id="KW-0574">Periplasm</keyword>
<organism evidence="4 5">
    <name type="scientific">Methylorubrum rhodinum</name>
    <dbReference type="NCBI Taxonomy" id="29428"/>
    <lineage>
        <taxon>Bacteria</taxon>
        <taxon>Pseudomonadati</taxon>
        <taxon>Pseudomonadota</taxon>
        <taxon>Alphaproteobacteria</taxon>
        <taxon>Hyphomicrobiales</taxon>
        <taxon>Methylobacteriaceae</taxon>
        <taxon>Methylorubrum</taxon>
    </lineage>
</organism>
<dbReference type="Pfam" id="PF13416">
    <property type="entry name" value="SBP_bac_8"/>
    <property type="match status" value="1"/>
</dbReference>
<protein>
    <submittedName>
        <fullName evidence="4">Iron(III) transport system substrate-binding protein</fullName>
    </submittedName>
</protein>
<dbReference type="PANTHER" id="PTHR30006:SF25">
    <property type="entry name" value="PHOSPHOGLYCERATE TRANSPORT REGULATORY PROTEIN PGTC"/>
    <property type="match status" value="1"/>
</dbReference>
<keyword evidence="1 3" id="KW-0732">Signal</keyword>
<dbReference type="RefSeq" id="WP_183573504.1">
    <property type="nucleotide sequence ID" value="NZ_JACHOP010000031.1"/>
</dbReference>
<dbReference type="SUPFAM" id="SSF53850">
    <property type="entry name" value="Periplasmic binding protein-like II"/>
    <property type="match status" value="1"/>
</dbReference>
<proteinExistence type="predicted"/>
<dbReference type="InterPro" id="IPR006059">
    <property type="entry name" value="SBP"/>
</dbReference>
<gene>
    <name evidence="4" type="ORF">HNR00_004695</name>
</gene>